<dbReference type="RefSeq" id="WP_316702686.1">
    <property type="nucleotide sequence ID" value="NZ_CP136336.1"/>
</dbReference>
<organism evidence="2 3">
    <name type="scientific">Piscinibacter gummiphilus</name>
    <dbReference type="NCBI Taxonomy" id="946333"/>
    <lineage>
        <taxon>Bacteria</taxon>
        <taxon>Pseudomonadati</taxon>
        <taxon>Pseudomonadota</taxon>
        <taxon>Betaproteobacteria</taxon>
        <taxon>Burkholderiales</taxon>
        <taxon>Sphaerotilaceae</taxon>
        <taxon>Piscinibacter</taxon>
    </lineage>
</organism>
<proteinExistence type="predicted"/>
<feature type="signal peptide" evidence="1">
    <location>
        <begin position="1"/>
        <end position="23"/>
    </location>
</feature>
<evidence type="ECO:0000313" key="2">
    <source>
        <dbReference type="EMBL" id="WOB09813.1"/>
    </source>
</evidence>
<gene>
    <name evidence="2" type="ORF">RXV79_07040</name>
</gene>
<dbReference type="Proteomes" id="UP001303946">
    <property type="component" value="Chromosome"/>
</dbReference>
<dbReference type="PROSITE" id="PS51257">
    <property type="entry name" value="PROKAR_LIPOPROTEIN"/>
    <property type="match status" value="1"/>
</dbReference>
<keyword evidence="3" id="KW-1185">Reference proteome</keyword>
<sequence length="102" mass="9966">MQPTLRALLAAVFTVSCATAAFATDKAASEPTVVNKVGSAVKRGASAAERGIETGVNAAASGVKRAASAAERGARKAGSAIERTAARIGLPASGAASESAPR</sequence>
<protein>
    <submittedName>
        <fullName evidence="2">Uncharacterized protein</fullName>
    </submittedName>
</protein>
<evidence type="ECO:0000313" key="3">
    <source>
        <dbReference type="Proteomes" id="UP001303946"/>
    </source>
</evidence>
<reference evidence="2 3" key="1">
    <citation type="submission" date="2023-10" db="EMBL/GenBank/DDBJ databases">
        <title>Bacteria for the degradation of biodegradable plastic PBAT(Polybutylene adipate terephthalate).</title>
        <authorList>
            <person name="Weon H.-Y."/>
            <person name="Yeon J."/>
        </authorList>
    </citation>
    <scope>NUCLEOTIDE SEQUENCE [LARGE SCALE GENOMIC DNA]</scope>
    <source>
        <strain evidence="2 3">SBD 7-3</strain>
    </source>
</reference>
<keyword evidence="1" id="KW-0732">Signal</keyword>
<dbReference type="EMBL" id="CP136336">
    <property type="protein sequence ID" value="WOB09813.1"/>
    <property type="molecule type" value="Genomic_DNA"/>
</dbReference>
<name>A0ABZ0CXW6_9BURK</name>
<evidence type="ECO:0000256" key="1">
    <source>
        <dbReference type="SAM" id="SignalP"/>
    </source>
</evidence>
<feature type="chain" id="PRO_5046055862" evidence="1">
    <location>
        <begin position="24"/>
        <end position="102"/>
    </location>
</feature>
<accession>A0ABZ0CXW6</accession>